<reference evidence="2 3" key="1">
    <citation type="submission" date="2020-02" db="EMBL/GenBank/DDBJ databases">
        <title>Out from the shadows clarifying the taxonomy of the family Cryomorphaceae and related taxa by utilizing the GTDB taxonomic framework.</title>
        <authorList>
            <person name="Bowman J.P."/>
        </authorList>
    </citation>
    <scope>NUCLEOTIDE SEQUENCE [LARGE SCALE GENOMIC DNA]</scope>
    <source>
        <strain evidence="2 3">QSSC 1-22</strain>
    </source>
</reference>
<evidence type="ECO:0008006" key="4">
    <source>
        <dbReference type="Google" id="ProtNLM"/>
    </source>
</evidence>
<organism evidence="2 3">
    <name type="scientific">Cryomorpha ignava</name>
    <dbReference type="NCBI Taxonomy" id="101383"/>
    <lineage>
        <taxon>Bacteria</taxon>
        <taxon>Pseudomonadati</taxon>
        <taxon>Bacteroidota</taxon>
        <taxon>Flavobacteriia</taxon>
        <taxon>Flavobacteriales</taxon>
        <taxon>Cryomorphaceae</taxon>
        <taxon>Cryomorpha</taxon>
    </lineage>
</organism>
<feature type="chain" id="PRO_5029634290" description="DUF3108 domain-containing protein" evidence="1">
    <location>
        <begin position="23"/>
        <end position="267"/>
    </location>
</feature>
<sequence length="267" mass="29395">MKSVFTLRTIFFGLFLSSCAFHGGMMTGNASLSGGDFEIISIESGMAKTTHIFGIGGLDHQALVFEAKKNLYKSCPLKKGQALANVTVDFKRSLLIVVATTRVTVTADLVQYGNAIDTTIQRGVGIYSEPINFVKSDTVAHTRPFGYFTSNQIAAIFKHKELVPVRILNGVETSNGKYNIEFLEPARKSEVFIRRSDLYLVNKSDGFPHHKFKVGDPVKFFFNTNIVFQNGVITAIGTDKAIVKSGVSTYELDLVKLIPVDLKPTKD</sequence>
<name>A0A7K3WTK0_9FLAO</name>
<dbReference type="Proteomes" id="UP000486602">
    <property type="component" value="Unassembled WGS sequence"/>
</dbReference>
<dbReference type="EMBL" id="JAAGVY010000038">
    <property type="protein sequence ID" value="NEN25017.1"/>
    <property type="molecule type" value="Genomic_DNA"/>
</dbReference>
<evidence type="ECO:0000256" key="1">
    <source>
        <dbReference type="SAM" id="SignalP"/>
    </source>
</evidence>
<dbReference type="AlphaFoldDB" id="A0A7K3WTK0"/>
<comment type="caution">
    <text evidence="2">The sequence shown here is derived from an EMBL/GenBank/DDBJ whole genome shotgun (WGS) entry which is preliminary data.</text>
</comment>
<dbReference type="InterPro" id="IPR046697">
    <property type="entry name" value="DUF6567"/>
</dbReference>
<gene>
    <name evidence="2" type="ORF">G3O08_16065</name>
</gene>
<dbReference type="RefSeq" id="WP_163286420.1">
    <property type="nucleotide sequence ID" value="NZ_JAAGVY010000038.1"/>
</dbReference>
<keyword evidence="3" id="KW-1185">Reference proteome</keyword>
<protein>
    <recommendedName>
        <fullName evidence="4">DUF3108 domain-containing protein</fullName>
    </recommendedName>
</protein>
<keyword evidence="1" id="KW-0732">Signal</keyword>
<evidence type="ECO:0000313" key="3">
    <source>
        <dbReference type="Proteomes" id="UP000486602"/>
    </source>
</evidence>
<proteinExistence type="predicted"/>
<evidence type="ECO:0000313" key="2">
    <source>
        <dbReference type="EMBL" id="NEN25017.1"/>
    </source>
</evidence>
<dbReference type="PROSITE" id="PS51257">
    <property type="entry name" value="PROKAR_LIPOPROTEIN"/>
    <property type="match status" value="1"/>
</dbReference>
<dbReference type="Pfam" id="PF20205">
    <property type="entry name" value="DUF6567"/>
    <property type="match status" value="1"/>
</dbReference>
<accession>A0A7K3WTK0</accession>
<feature type="signal peptide" evidence="1">
    <location>
        <begin position="1"/>
        <end position="22"/>
    </location>
</feature>